<evidence type="ECO:0000313" key="3">
    <source>
        <dbReference type="Proteomes" id="UP000241421"/>
    </source>
</evidence>
<evidence type="ECO:0000313" key="2">
    <source>
        <dbReference type="EMBL" id="PWF47845.1"/>
    </source>
</evidence>
<accession>A0A2U2HK76</accession>
<protein>
    <recommendedName>
        <fullName evidence="1">KilA-N DNA-binding domain-containing protein</fullName>
    </recommendedName>
</protein>
<dbReference type="AlphaFoldDB" id="A0A2U2HK76"/>
<reference evidence="2 3" key="1">
    <citation type="submission" date="2018-04" db="EMBL/GenBank/DDBJ databases">
        <title>Massilia violaceinigra sp. nov., a novel purple-pigmented bacterium isolated from Tianshan glacier, Xinjiang, China.</title>
        <authorList>
            <person name="Wang H."/>
        </authorList>
    </citation>
    <scope>NUCLEOTIDE SEQUENCE [LARGE SCALE GENOMIC DNA]</scope>
    <source>
        <strain evidence="2 3">B448-2</strain>
    </source>
</reference>
<organism evidence="2 3">
    <name type="scientific">Massilia glaciei</name>
    <dbReference type="NCBI Taxonomy" id="1524097"/>
    <lineage>
        <taxon>Bacteria</taxon>
        <taxon>Pseudomonadati</taxon>
        <taxon>Pseudomonadota</taxon>
        <taxon>Betaproteobacteria</taxon>
        <taxon>Burkholderiales</taxon>
        <taxon>Oxalobacteraceae</taxon>
        <taxon>Telluria group</taxon>
        <taxon>Massilia</taxon>
    </lineage>
</organism>
<dbReference type="Pfam" id="PF10543">
    <property type="entry name" value="ORF6N"/>
    <property type="match status" value="1"/>
</dbReference>
<gene>
    <name evidence="2" type="ORF">C7C56_013350</name>
</gene>
<comment type="caution">
    <text evidence="2">The sequence shown here is derived from an EMBL/GenBank/DDBJ whole genome shotgun (WGS) entry which is preliminary data.</text>
</comment>
<dbReference type="OrthoDB" id="9816206at2"/>
<name>A0A2U2HK76_9BURK</name>
<dbReference type="InterPro" id="IPR018873">
    <property type="entry name" value="KilA-N_DNA-bd_domain"/>
</dbReference>
<evidence type="ECO:0000259" key="1">
    <source>
        <dbReference type="Pfam" id="PF10543"/>
    </source>
</evidence>
<dbReference type="Proteomes" id="UP000241421">
    <property type="component" value="Unassembled WGS sequence"/>
</dbReference>
<dbReference type="EMBL" id="PXWF02000223">
    <property type="protein sequence ID" value="PWF47845.1"/>
    <property type="molecule type" value="Genomic_DNA"/>
</dbReference>
<proteinExistence type="predicted"/>
<sequence length="108" mass="11813">MLDANLAGLYGVTTGALVQAVKRNLDRFPDDFMFQLSADEWEALRSQSVISNVGRGGRRYAPYAFTEQGVAMLSSVLGSAQAIAVNIEIMRAFERLREVILSNKAETG</sequence>
<feature type="domain" description="KilA-N DNA-binding" evidence="1">
    <location>
        <begin position="1"/>
        <end position="76"/>
    </location>
</feature>
<keyword evidence="3" id="KW-1185">Reference proteome</keyword>